<feature type="domain" description="Fluoroacetyl-CoA-specific thioesterase-like" evidence="1">
    <location>
        <begin position="17"/>
        <end position="120"/>
    </location>
</feature>
<accession>A0A1X7KCJ2</accession>
<dbReference type="InterPro" id="IPR054485">
    <property type="entry name" value="FlK-like_dom"/>
</dbReference>
<reference evidence="3" key="1">
    <citation type="submission" date="2017-04" db="EMBL/GenBank/DDBJ databases">
        <authorList>
            <person name="Varghese N."/>
            <person name="Submissions S."/>
        </authorList>
    </citation>
    <scope>NUCLEOTIDE SEQUENCE [LARGE SCALE GENOMIC DNA]</scope>
    <source>
        <strain evidence="3">DSM 4125</strain>
    </source>
</reference>
<dbReference type="SUPFAM" id="SSF54637">
    <property type="entry name" value="Thioesterase/thiol ester dehydrase-isomerase"/>
    <property type="match status" value="1"/>
</dbReference>
<dbReference type="InterPro" id="IPR025540">
    <property type="entry name" value="FlK"/>
</dbReference>
<dbReference type="PANTHER" id="PTHR36934">
    <property type="entry name" value="BLR0278 PROTEIN"/>
    <property type="match status" value="1"/>
</dbReference>
<dbReference type="AlphaFoldDB" id="A0A1X7KCJ2"/>
<dbReference type="InterPro" id="IPR029069">
    <property type="entry name" value="HotDog_dom_sf"/>
</dbReference>
<dbReference type="PANTHER" id="PTHR36934:SF1">
    <property type="entry name" value="THIOESTERASE DOMAIN-CONTAINING PROTEIN"/>
    <property type="match status" value="1"/>
</dbReference>
<organism evidence="2 3">
    <name type="scientific">Marivirga sericea</name>
    <dbReference type="NCBI Taxonomy" id="1028"/>
    <lineage>
        <taxon>Bacteria</taxon>
        <taxon>Pseudomonadati</taxon>
        <taxon>Bacteroidota</taxon>
        <taxon>Cytophagia</taxon>
        <taxon>Cytophagales</taxon>
        <taxon>Marivirgaceae</taxon>
        <taxon>Marivirga</taxon>
    </lineage>
</organism>
<name>A0A1X7KCJ2_9BACT</name>
<dbReference type="Gene3D" id="3.10.129.10">
    <property type="entry name" value="Hotdog Thioesterase"/>
    <property type="match status" value="1"/>
</dbReference>
<dbReference type="Proteomes" id="UP000193804">
    <property type="component" value="Unassembled WGS sequence"/>
</dbReference>
<dbReference type="EMBL" id="FXAW01000005">
    <property type="protein sequence ID" value="SMG38844.1"/>
    <property type="molecule type" value="Genomic_DNA"/>
</dbReference>
<dbReference type="STRING" id="1028.SAMN05661096_02579"/>
<evidence type="ECO:0000259" key="1">
    <source>
        <dbReference type="Pfam" id="PF22636"/>
    </source>
</evidence>
<keyword evidence="3" id="KW-1185">Reference proteome</keyword>
<gene>
    <name evidence="2" type="ORF">SAMN05661096_02579</name>
</gene>
<evidence type="ECO:0000313" key="2">
    <source>
        <dbReference type="EMBL" id="SMG38844.1"/>
    </source>
</evidence>
<evidence type="ECO:0000313" key="3">
    <source>
        <dbReference type="Proteomes" id="UP000193804"/>
    </source>
</evidence>
<proteinExistence type="predicted"/>
<protein>
    <submittedName>
        <fullName evidence="2">Predicted thioesterase</fullName>
    </submittedName>
</protein>
<sequence>MKETFQKGDKKIHSFLVKAQDVAHFEQEAVHDVCATFTLAREIEWATRLFVLDMLEKGEEGIGSHLNIEHLSPALVGSEVNIEAEYLGVKEREILCSFIVKVNERIVAKGTTGQKILQKEKLNKIFNRLSE</sequence>
<dbReference type="OrthoDB" id="6902891at2"/>
<dbReference type="RefSeq" id="WP_085517749.1">
    <property type="nucleotide sequence ID" value="NZ_FXAW01000005.1"/>
</dbReference>
<dbReference type="Pfam" id="PF22636">
    <property type="entry name" value="FlK"/>
    <property type="match status" value="1"/>
</dbReference>